<evidence type="ECO:0000259" key="1">
    <source>
        <dbReference type="PROSITE" id="PS50943"/>
    </source>
</evidence>
<dbReference type="Proteomes" id="UP000286912">
    <property type="component" value="Unassembled WGS sequence"/>
</dbReference>
<dbReference type="AlphaFoldDB" id="A0A3S0WLC9"/>
<accession>A0A3S0WLC9</accession>
<keyword evidence="3" id="KW-1185">Reference proteome</keyword>
<dbReference type="CDD" id="cd00093">
    <property type="entry name" value="HTH_XRE"/>
    <property type="match status" value="1"/>
</dbReference>
<feature type="domain" description="HTH cro/C1-type" evidence="1">
    <location>
        <begin position="45"/>
        <end position="78"/>
    </location>
</feature>
<gene>
    <name evidence="2" type="ORF">ELY37_16620</name>
</gene>
<dbReference type="EMBL" id="RZHD01000010">
    <property type="protein sequence ID" value="RUR43340.1"/>
    <property type="molecule type" value="Genomic_DNA"/>
</dbReference>
<evidence type="ECO:0000313" key="2">
    <source>
        <dbReference type="EMBL" id="RUR43340.1"/>
    </source>
</evidence>
<dbReference type="PROSITE" id="PS50943">
    <property type="entry name" value="HTH_CROC1"/>
    <property type="match status" value="1"/>
</dbReference>
<protein>
    <submittedName>
        <fullName evidence="2">XRE family transcriptional regulator</fullName>
    </submittedName>
</protein>
<dbReference type="InterPro" id="IPR001387">
    <property type="entry name" value="Cro/C1-type_HTH"/>
</dbReference>
<evidence type="ECO:0000313" key="3">
    <source>
        <dbReference type="Proteomes" id="UP000286912"/>
    </source>
</evidence>
<reference evidence="2 3" key="1">
    <citation type="submission" date="2018-12" db="EMBL/GenBank/DDBJ databases">
        <title>three novel Halomonas strain isolated from plants.</title>
        <authorList>
            <person name="Sun C."/>
        </authorList>
    </citation>
    <scope>NUCLEOTIDE SEQUENCE [LARGE SCALE GENOMIC DNA]</scope>
    <source>
        <strain evidence="2 3">RC</strain>
    </source>
</reference>
<dbReference type="RefSeq" id="WP_126981922.1">
    <property type="nucleotide sequence ID" value="NZ_RZHD01000010.1"/>
</dbReference>
<dbReference type="GO" id="GO:0003677">
    <property type="term" value="F:DNA binding"/>
    <property type="evidence" value="ECO:0007669"/>
    <property type="project" value="InterPro"/>
</dbReference>
<proteinExistence type="predicted"/>
<comment type="caution">
    <text evidence="2">The sequence shown here is derived from an EMBL/GenBank/DDBJ whole genome shotgun (WGS) entry which is preliminary data.</text>
</comment>
<name>A0A3S0WLC9_9GAMM</name>
<sequence>MDDNKLSEPDRGVVWERVKGCAQKHHGHPIERGIMKLIAIDAQTSPQYVSDWKAGRSPIPMAKLAKLADLYKVGVGYLAGFTDSPDQAAPQDSSEINVVMAALVERAIEKSSRPVDAKKATKLCSIAISMLSKGENQAYILGTLINEAEDITD</sequence>
<organism evidence="2 3">
    <name type="scientific">Vreelandella populi</name>
    <dbReference type="NCBI Taxonomy" id="2498858"/>
    <lineage>
        <taxon>Bacteria</taxon>
        <taxon>Pseudomonadati</taxon>
        <taxon>Pseudomonadota</taxon>
        <taxon>Gammaproteobacteria</taxon>
        <taxon>Oceanospirillales</taxon>
        <taxon>Halomonadaceae</taxon>
        <taxon>Vreelandella</taxon>
    </lineage>
</organism>
<dbReference type="SUPFAM" id="SSF47413">
    <property type="entry name" value="lambda repressor-like DNA-binding domains"/>
    <property type="match status" value="1"/>
</dbReference>
<dbReference type="OrthoDB" id="6170716at2"/>
<dbReference type="Gene3D" id="1.10.260.40">
    <property type="entry name" value="lambda repressor-like DNA-binding domains"/>
    <property type="match status" value="1"/>
</dbReference>
<dbReference type="InterPro" id="IPR010982">
    <property type="entry name" value="Lambda_DNA-bd_dom_sf"/>
</dbReference>